<name>A0A9D4ZZ17_PEA</name>
<proteinExistence type="predicted"/>
<evidence type="ECO:0000313" key="2">
    <source>
        <dbReference type="EMBL" id="KAI5389736.1"/>
    </source>
</evidence>
<dbReference type="AlphaFoldDB" id="A0A9D4ZZ17"/>
<reference evidence="2 3" key="1">
    <citation type="journal article" date="2022" name="Nat. Genet.">
        <title>Improved pea reference genome and pan-genome highlight genomic features and evolutionary characteristics.</title>
        <authorList>
            <person name="Yang T."/>
            <person name="Liu R."/>
            <person name="Luo Y."/>
            <person name="Hu S."/>
            <person name="Wang D."/>
            <person name="Wang C."/>
            <person name="Pandey M.K."/>
            <person name="Ge S."/>
            <person name="Xu Q."/>
            <person name="Li N."/>
            <person name="Li G."/>
            <person name="Huang Y."/>
            <person name="Saxena R.K."/>
            <person name="Ji Y."/>
            <person name="Li M."/>
            <person name="Yan X."/>
            <person name="He Y."/>
            <person name="Liu Y."/>
            <person name="Wang X."/>
            <person name="Xiang C."/>
            <person name="Varshney R.K."/>
            <person name="Ding H."/>
            <person name="Gao S."/>
            <person name="Zong X."/>
        </authorList>
    </citation>
    <scope>NUCLEOTIDE SEQUENCE [LARGE SCALE GENOMIC DNA]</scope>
    <source>
        <strain evidence="2 3">cv. Zhongwan 6</strain>
    </source>
</reference>
<feature type="region of interest" description="Disordered" evidence="1">
    <location>
        <begin position="1"/>
        <end position="23"/>
    </location>
</feature>
<protein>
    <submittedName>
        <fullName evidence="2">Uncharacterized protein</fullName>
    </submittedName>
</protein>
<keyword evidence="3" id="KW-1185">Reference proteome</keyword>
<feature type="compositionally biased region" description="Basic and acidic residues" evidence="1">
    <location>
        <begin position="54"/>
        <end position="76"/>
    </location>
</feature>
<accession>A0A9D4ZZ17</accession>
<gene>
    <name evidence="2" type="ORF">KIW84_075146</name>
</gene>
<organism evidence="2 3">
    <name type="scientific">Pisum sativum</name>
    <name type="common">Garden pea</name>
    <name type="synonym">Lathyrus oleraceus</name>
    <dbReference type="NCBI Taxonomy" id="3888"/>
    <lineage>
        <taxon>Eukaryota</taxon>
        <taxon>Viridiplantae</taxon>
        <taxon>Streptophyta</taxon>
        <taxon>Embryophyta</taxon>
        <taxon>Tracheophyta</taxon>
        <taxon>Spermatophyta</taxon>
        <taxon>Magnoliopsida</taxon>
        <taxon>eudicotyledons</taxon>
        <taxon>Gunneridae</taxon>
        <taxon>Pentapetalae</taxon>
        <taxon>rosids</taxon>
        <taxon>fabids</taxon>
        <taxon>Fabales</taxon>
        <taxon>Fabaceae</taxon>
        <taxon>Papilionoideae</taxon>
        <taxon>50 kb inversion clade</taxon>
        <taxon>NPAAA clade</taxon>
        <taxon>Hologalegina</taxon>
        <taxon>IRL clade</taxon>
        <taxon>Fabeae</taxon>
        <taxon>Lathyrus</taxon>
    </lineage>
</organism>
<comment type="caution">
    <text evidence="2">The sequence shown here is derived from an EMBL/GenBank/DDBJ whole genome shotgun (WGS) entry which is preliminary data.</text>
</comment>
<dbReference type="EMBL" id="JAMSHJ010000007">
    <property type="protein sequence ID" value="KAI5389736.1"/>
    <property type="molecule type" value="Genomic_DNA"/>
</dbReference>
<sequence length="451" mass="50514">MPYPHHDPIKPAPLKTPYLPLDDKEELQATLERVKKERDAWKDKAQVLEMENEELQRQLKEQSGEDRAGKRPRVQEDLFSSGTTDYSQIPQSSGAWKGLVDSLVKEKAFMQKAYEERIERLEGQLLLVYAQEAQARAQVHNSGQTSAPNQPQIQNQTTAAPVTTVIASEINAVPVTSVTITASRPWEIPRDLNQDRYQQEFVPPNAPVFTNICGTCSINSRGCRKIQNDLQGVFDQGLIQISRQVSSPESQEQEVNVIIPCFNIPEKVEIAYHPREPVVICPPGPMPYTSDKAVPYRYAATIIENGKEVEIKTLASVTNITANSRMTHSGRVFALPVIPSRNVEKDPVVVVPVTREAEGKTSNSTLDKETDELLRIIKLRLGFVDGKQVQTSVVRPFKDIFHSGGFINMVAVEEDTFEKKTEDEGPRFVTPGVVMKNWTAVDIPHCVHISK</sequence>
<feature type="region of interest" description="Disordered" evidence="1">
    <location>
        <begin position="52"/>
        <end position="91"/>
    </location>
</feature>
<evidence type="ECO:0000313" key="3">
    <source>
        <dbReference type="Proteomes" id="UP001058974"/>
    </source>
</evidence>
<evidence type="ECO:0000256" key="1">
    <source>
        <dbReference type="SAM" id="MobiDB-lite"/>
    </source>
</evidence>
<feature type="compositionally biased region" description="Polar residues" evidence="1">
    <location>
        <begin position="78"/>
        <end position="91"/>
    </location>
</feature>
<dbReference type="Proteomes" id="UP001058974">
    <property type="component" value="Chromosome 7"/>
</dbReference>
<dbReference type="Gramene" id="Psat07G0514600-T1">
    <property type="protein sequence ID" value="KAI5389736.1"/>
    <property type="gene ID" value="KIW84_075146"/>
</dbReference>